<dbReference type="VEuPathDB" id="FungiDB:PAAG_11442"/>
<dbReference type="GeneID" id="26970443"/>
<dbReference type="KEGG" id="pbl:PAAG_11442"/>
<evidence type="ECO:0000313" key="2">
    <source>
        <dbReference type="Proteomes" id="UP000002059"/>
    </source>
</evidence>
<accession>A0A0A2V238</accession>
<evidence type="ECO:0000313" key="1">
    <source>
        <dbReference type="EMBL" id="KGQ01866.1"/>
    </source>
</evidence>
<name>A0A0A2V238_PARBA</name>
<dbReference type="Proteomes" id="UP000002059">
    <property type="component" value="Partially assembled WGS sequence"/>
</dbReference>
<dbReference type="AlphaFoldDB" id="A0A0A2V238"/>
<organism evidence="1 2">
    <name type="scientific">Paracoccidioides lutzii (strain ATCC MYA-826 / Pb01)</name>
    <name type="common">Paracoccidioides brasiliensis</name>
    <dbReference type="NCBI Taxonomy" id="502779"/>
    <lineage>
        <taxon>Eukaryota</taxon>
        <taxon>Fungi</taxon>
        <taxon>Dikarya</taxon>
        <taxon>Ascomycota</taxon>
        <taxon>Pezizomycotina</taxon>
        <taxon>Eurotiomycetes</taxon>
        <taxon>Eurotiomycetidae</taxon>
        <taxon>Onygenales</taxon>
        <taxon>Ajellomycetaceae</taxon>
        <taxon>Paracoccidioides</taxon>
    </lineage>
</organism>
<reference evidence="1 2" key="1">
    <citation type="journal article" date="2011" name="PLoS Genet.">
        <title>Comparative genomic analysis of human fungal pathogens causing paracoccidioidomycosis.</title>
        <authorList>
            <person name="Desjardins C.A."/>
            <person name="Champion M.D."/>
            <person name="Holder J.W."/>
            <person name="Muszewska A."/>
            <person name="Goldberg J."/>
            <person name="Bailao A.M."/>
            <person name="Brigido M.M."/>
            <person name="Ferreira M.E."/>
            <person name="Garcia A.M."/>
            <person name="Grynberg M."/>
            <person name="Gujja S."/>
            <person name="Heiman D.I."/>
            <person name="Henn M.R."/>
            <person name="Kodira C.D."/>
            <person name="Leon-Narvaez H."/>
            <person name="Longo L.V."/>
            <person name="Ma L.J."/>
            <person name="Malavazi I."/>
            <person name="Matsuo A.L."/>
            <person name="Morais F.V."/>
            <person name="Pereira M."/>
            <person name="Rodriguez-Brito S."/>
            <person name="Sakthikumar S."/>
            <person name="Salem-Izacc S.M."/>
            <person name="Sykes S.M."/>
            <person name="Teixeira M.M."/>
            <person name="Vallejo M.C."/>
            <person name="Walter M.E."/>
            <person name="Yandava C."/>
            <person name="Young S."/>
            <person name="Zeng Q."/>
            <person name="Zucker J."/>
            <person name="Felipe M.S."/>
            <person name="Goldman G.H."/>
            <person name="Haas B.J."/>
            <person name="McEwen J.G."/>
            <person name="Nino-Vega G."/>
            <person name="Puccia R."/>
            <person name="San-Blas G."/>
            <person name="Soares C.M."/>
            <person name="Birren B.W."/>
            <person name="Cuomo C.A."/>
        </authorList>
    </citation>
    <scope>NUCLEOTIDE SEQUENCE [LARGE SCALE GENOMIC DNA]</scope>
    <source>
        <strain evidence="2">ATCC MYA-826 / Pb01</strain>
    </source>
</reference>
<keyword evidence="2" id="KW-1185">Reference proteome</keyword>
<protein>
    <submittedName>
        <fullName evidence="1">Uncharacterized protein</fullName>
    </submittedName>
</protein>
<dbReference type="EMBL" id="KN293995">
    <property type="protein sequence ID" value="KGQ01866.1"/>
    <property type="molecule type" value="Genomic_DNA"/>
</dbReference>
<gene>
    <name evidence="1" type="ORF">PAAG_11442</name>
</gene>
<dbReference type="OrthoDB" id="37659at2759"/>
<proteinExistence type="predicted"/>
<sequence>MFEFQQYLHQQFFTHSNTTSTAGLVLSQLTQRRKLITEIPIHVDQGTGNPRRSELTMGAIKPLTLTSSNKTMGHCHSHMPIRRTPPILGGQYRIEPREARLFTVFIICRKIEPYLNNYGMPTSFFESHRSFTCSSNPVNRDLSMGKSRHGYKEMHTGFRSDLWMNSKHDKFLRNAEQQYITSDKAHANGALRAAWDATSRGVVLLIASIADLDGVYAKPLYAASKCAVVGYMRSSPTHYYIKVALEPERIAMGHGEPNPEG</sequence>
<dbReference type="HOGENOM" id="CLU_1065957_0_0_1"/>
<dbReference type="RefSeq" id="XP_015703354.1">
    <property type="nucleotide sequence ID" value="XM_015847092.1"/>
</dbReference>